<proteinExistence type="predicted"/>
<dbReference type="EMBL" id="BMAV01013263">
    <property type="protein sequence ID" value="GFY60710.1"/>
    <property type="molecule type" value="Genomic_DNA"/>
</dbReference>
<reference evidence="1" key="1">
    <citation type="submission" date="2020-08" db="EMBL/GenBank/DDBJ databases">
        <title>Multicomponent nature underlies the extraordinary mechanical properties of spider dragline silk.</title>
        <authorList>
            <person name="Kono N."/>
            <person name="Nakamura H."/>
            <person name="Mori M."/>
            <person name="Yoshida Y."/>
            <person name="Ohtoshi R."/>
            <person name="Malay A.D."/>
            <person name="Moran D.A.P."/>
            <person name="Tomita M."/>
            <person name="Numata K."/>
            <person name="Arakawa K."/>
        </authorList>
    </citation>
    <scope>NUCLEOTIDE SEQUENCE</scope>
</reference>
<gene>
    <name evidence="1" type="ORF">TNIN_328971</name>
</gene>
<protein>
    <submittedName>
        <fullName evidence="1">Uncharacterized protein</fullName>
    </submittedName>
</protein>
<evidence type="ECO:0000313" key="2">
    <source>
        <dbReference type="Proteomes" id="UP000886998"/>
    </source>
</evidence>
<organism evidence="1 2">
    <name type="scientific">Trichonephila inaurata madagascariensis</name>
    <dbReference type="NCBI Taxonomy" id="2747483"/>
    <lineage>
        <taxon>Eukaryota</taxon>
        <taxon>Metazoa</taxon>
        <taxon>Ecdysozoa</taxon>
        <taxon>Arthropoda</taxon>
        <taxon>Chelicerata</taxon>
        <taxon>Arachnida</taxon>
        <taxon>Araneae</taxon>
        <taxon>Araneomorphae</taxon>
        <taxon>Entelegynae</taxon>
        <taxon>Araneoidea</taxon>
        <taxon>Nephilidae</taxon>
        <taxon>Trichonephila</taxon>
        <taxon>Trichonephila inaurata</taxon>
    </lineage>
</organism>
<evidence type="ECO:0000313" key="1">
    <source>
        <dbReference type="EMBL" id="GFY60710.1"/>
    </source>
</evidence>
<accession>A0A8X6XVF9</accession>
<keyword evidence="2" id="KW-1185">Reference proteome</keyword>
<dbReference type="AlphaFoldDB" id="A0A8X6XVF9"/>
<comment type="caution">
    <text evidence="1">The sequence shown here is derived from an EMBL/GenBank/DDBJ whole genome shotgun (WGS) entry which is preliminary data.</text>
</comment>
<name>A0A8X6XVF9_9ARAC</name>
<sequence>MMGQTEGPSTSKSVPTSFICVQEQLSAARKTTENGIVVPKLLFPSQEIAVINWDSSGLAALLLFPNATGGDAGGRRRVTH</sequence>
<dbReference type="Proteomes" id="UP000886998">
    <property type="component" value="Unassembled WGS sequence"/>
</dbReference>
<dbReference type="OrthoDB" id="10510624at2759"/>